<organism evidence="2 3">
    <name type="scientific">Streptomyces sanglieri</name>
    <dbReference type="NCBI Taxonomy" id="193460"/>
    <lineage>
        <taxon>Bacteria</taxon>
        <taxon>Bacillati</taxon>
        <taxon>Actinomycetota</taxon>
        <taxon>Actinomycetes</taxon>
        <taxon>Kitasatosporales</taxon>
        <taxon>Streptomycetaceae</taxon>
        <taxon>Streptomyces</taxon>
    </lineage>
</organism>
<evidence type="ECO:0000313" key="2">
    <source>
        <dbReference type="EMBL" id="MFD0625404.1"/>
    </source>
</evidence>
<protein>
    <recommendedName>
        <fullName evidence="4">Secreted protein</fullName>
    </recommendedName>
</protein>
<dbReference type="EMBL" id="JBHTGL010000008">
    <property type="protein sequence ID" value="MFD0625404.1"/>
    <property type="molecule type" value="Genomic_DNA"/>
</dbReference>
<reference evidence="3" key="1">
    <citation type="journal article" date="2019" name="Int. J. Syst. Evol. Microbiol.">
        <title>The Global Catalogue of Microorganisms (GCM) 10K type strain sequencing project: providing services to taxonomists for standard genome sequencing and annotation.</title>
        <authorList>
            <consortium name="The Broad Institute Genomics Platform"/>
            <consortium name="The Broad Institute Genome Sequencing Center for Infectious Disease"/>
            <person name="Wu L."/>
            <person name="Ma J."/>
        </authorList>
    </citation>
    <scope>NUCLEOTIDE SEQUENCE [LARGE SCALE GENOMIC DNA]</scope>
    <source>
        <strain evidence="3">JCM 12607</strain>
    </source>
</reference>
<evidence type="ECO:0000256" key="1">
    <source>
        <dbReference type="SAM" id="MobiDB-lite"/>
    </source>
</evidence>
<evidence type="ECO:0000313" key="3">
    <source>
        <dbReference type="Proteomes" id="UP001596915"/>
    </source>
</evidence>
<dbReference type="Proteomes" id="UP001596915">
    <property type="component" value="Unassembled WGS sequence"/>
</dbReference>
<proteinExistence type="predicted"/>
<name>A0ABW2WVG8_9ACTN</name>
<sequence length="110" mass="11053">MKYGIRNGLVAGWVVLAAGGWGLTQWMGEPSATDGPVPEVARTTGPGGEPGPQPESVCDDIVSAASPPPTATPVPLLKASAGPADGGTARFSQTVCTVARPADREGRGED</sequence>
<accession>A0ABW2WVG8</accession>
<gene>
    <name evidence="2" type="ORF">ACFQ2K_24280</name>
</gene>
<evidence type="ECO:0008006" key="4">
    <source>
        <dbReference type="Google" id="ProtNLM"/>
    </source>
</evidence>
<comment type="caution">
    <text evidence="2">The sequence shown here is derived from an EMBL/GenBank/DDBJ whole genome shotgun (WGS) entry which is preliminary data.</text>
</comment>
<keyword evidence="3" id="KW-1185">Reference proteome</keyword>
<feature type="region of interest" description="Disordered" evidence="1">
    <location>
        <begin position="29"/>
        <end position="89"/>
    </location>
</feature>